<dbReference type="AlphaFoldDB" id="A0AAD9J9K0"/>
<comment type="caution">
    <text evidence="5">The sequence shown here is derived from an EMBL/GenBank/DDBJ whole genome shotgun (WGS) entry which is preliminary data.</text>
</comment>
<sequence>MLMVAWKAQSAVPYNYSMNMYTCTWILIVEGLCALVVFTDNMLKKYIYIGNLPSTATEEELQALFPESNNLAVIVNNDGLPKGYALAELPTTEAVDEAVKQSMKNNYPGYENKLLIMRPWSKIPKGILDSSTRRDLLDKIRNLRKLKMKCTDDIVRNRLENDMAIMKMKLDKDCKTRDEVGLPVPPDIVRLEEAKAAKRESDKGRDKAGSNISTIQRGNKSVRRGIGASITTAGTFGGNQGFKKPYQNQGGRGGFSGRQNYRGGNQGFRGGNQGFRSGNNQGYRSGSQGYQSNNQNYQGGFQGAKQGYGVGSSGNGGYESGRQGFGQGYGSNYGNPKQGYGSGQGVSEPRMNNAVEMLMQVSKMLGTNQTSSGTGYSSQGFNSNSQGSNYSSNNFGSQSNFGSQGGNFGGSYSNRGGGYSGGYKRRGDDAGYGGGGKRNTGYYNQKRW</sequence>
<dbReference type="InterPro" id="IPR012677">
    <property type="entry name" value="Nucleotide-bd_a/b_plait_sf"/>
</dbReference>
<dbReference type="GO" id="GO:0003723">
    <property type="term" value="F:RNA binding"/>
    <property type="evidence" value="ECO:0007669"/>
    <property type="project" value="UniProtKB-UniRule"/>
</dbReference>
<reference evidence="5" key="1">
    <citation type="journal article" date="2023" name="Mol. Biol. Evol.">
        <title>Third-Generation Sequencing Reveals the Adaptive Role of the Epigenome in Three Deep-Sea Polychaetes.</title>
        <authorList>
            <person name="Perez M."/>
            <person name="Aroh O."/>
            <person name="Sun Y."/>
            <person name="Lan Y."/>
            <person name="Juniper S.K."/>
            <person name="Young C.R."/>
            <person name="Angers B."/>
            <person name="Qian P.Y."/>
        </authorList>
    </citation>
    <scope>NUCLEOTIDE SEQUENCE</scope>
    <source>
        <strain evidence="5">P08H-3</strain>
    </source>
</reference>
<evidence type="ECO:0000256" key="2">
    <source>
        <dbReference type="SAM" id="MobiDB-lite"/>
    </source>
</evidence>
<keyword evidence="3" id="KW-1133">Transmembrane helix</keyword>
<evidence type="ECO:0000256" key="3">
    <source>
        <dbReference type="SAM" id="Phobius"/>
    </source>
</evidence>
<dbReference type="Proteomes" id="UP001208570">
    <property type="component" value="Unassembled WGS sequence"/>
</dbReference>
<protein>
    <recommendedName>
        <fullName evidence="4">RRM domain-containing protein</fullName>
    </recommendedName>
</protein>
<feature type="compositionally biased region" description="Polar residues" evidence="2">
    <location>
        <begin position="210"/>
        <end position="219"/>
    </location>
</feature>
<feature type="compositionally biased region" description="Gly residues" evidence="2">
    <location>
        <begin position="403"/>
        <end position="421"/>
    </location>
</feature>
<dbReference type="Gene3D" id="3.30.70.330">
    <property type="match status" value="1"/>
</dbReference>
<evidence type="ECO:0000313" key="5">
    <source>
        <dbReference type="EMBL" id="KAK2149127.1"/>
    </source>
</evidence>
<keyword evidence="3" id="KW-0472">Membrane</keyword>
<feature type="compositionally biased region" description="Gly residues" evidence="2">
    <location>
        <begin position="264"/>
        <end position="273"/>
    </location>
</feature>
<feature type="compositionally biased region" description="Basic and acidic residues" evidence="2">
    <location>
        <begin position="195"/>
        <end position="208"/>
    </location>
</feature>
<dbReference type="InterPro" id="IPR000504">
    <property type="entry name" value="RRM_dom"/>
</dbReference>
<dbReference type="InterPro" id="IPR035979">
    <property type="entry name" value="RBD_domain_sf"/>
</dbReference>
<feature type="region of interest" description="Disordered" evidence="2">
    <location>
        <begin position="368"/>
        <end position="448"/>
    </location>
</feature>
<evidence type="ECO:0000313" key="6">
    <source>
        <dbReference type="Proteomes" id="UP001208570"/>
    </source>
</evidence>
<keyword evidence="1" id="KW-0694">RNA-binding</keyword>
<dbReference type="EMBL" id="JAODUP010000466">
    <property type="protein sequence ID" value="KAK2149127.1"/>
    <property type="molecule type" value="Genomic_DNA"/>
</dbReference>
<dbReference type="SUPFAM" id="SSF54928">
    <property type="entry name" value="RNA-binding domain, RBD"/>
    <property type="match status" value="1"/>
</dbReference>
<feature type="compositionally biased region" description="Gly residues" evidence="2">
    <location>
        <begin position="300"/>
        <end position="331"/>
    </location>
</feature>
<accession>A0AAD9J9K0</accession>
<dbReference type="CDD" id="cd00590">
    <property type="entry name" value="RRM_SF"/>
    <property type="match status" value="1"/>
</dbReference>
<feature type="compositionally biased region" description="Low complexity" evidence="2">
    <location>
        <begin position="368"/>
        <end position="402"/>
    </location>
</feature>
<feature type="region of interest" description="Disordered" evidence="2">
    <location>
        <begin position="195"/>
        <end position="348"/>
    </location>
</feature>
<dbReference type="SMART" id="SM00360">
    <property type="entry name" value="RRM"/>
    <property type="match status" value="1"/>
</dbReference>
<proteinExistence type="predicted"/>
<dbReference type="PROSITE" id="PS50102">
    <property type="entry name" value="RRM"/>
    <property type="match status" value="1"/>
</dbReference>
<feature type="domain" description="RRM" evidence="4">
    <location>
        <begin position="45"/>
        <end position="122"/>
    </location>
</feature>
<keyword evidence="3" id="KW-0812">Transmembrane</keyword>
<feature type="transmembrane region" description="Helical" evidence="3">
    <location>
        <begin position="18"/>
        <end position="38"/>
    </location>
</feature>
<evidence type="ECO:0000259" key="4">
    <source>
        <dbReference type="PROSITE" id="PS50102"/>
    </source>
</evidence>
<organism evidence="5 6">
    <name type="scientific">Paralvinella palmiformis</name>
    <dbReference type="NCBI Taxonomy" id="53620"/>
    <lineage>
        <taxon>Eukaryota</taxon>
        <taxon>Metazoa</taxon>
        <taxon>Spiralia</taxon>
        <taxon>Lophotrochozoa</taxon>
        <taxon>Annelida</taxon>
        <taxon>Polychaeta</taxon>
        <taxon>Sedentaria</taxon>
        <taxon>Canalipalpata</taxon>
        <taxon>Terebellida</taxon>
        <taxon>Terebelliformia</taxon>
        <taxon>Alvinellidae</taxon>
        <taxon>Paralvinella</taxon>
    </lineage>
</organism>
<name>A0AAD9J9K0_9ANNE</name>
<evidence type="ECO:0000256" key="1">
    <source>
        <dbReference type="PROSITE-ProRule" id="PRU00176"/>
    </source>
</evidence>
<gene>
    <name evidence="5" type="ORF">LSH36_466g02049</name>
</gene>
<dbReference type="Pfam" id="PF00076">
    <property type="entry name" value="RRM_1"/>
    <property type="match status" value="1"/>
</dbReference>
<keyword evidence="6" id="KW-1185">Reference proteome</keyword>
<feature type="compositionally biased region" description="Low complexity" evidence="2">
    <location>
        <begin position="439"/>
        <end position="448"/>
    </location>
</feature>
<feature type="compositionally biased region" description="Low complexity" evidence="2">
    <location>
        <begin position="274"/>
        <end position="299"/>
    </location>
</feature>